<sequence>MERSDRAIASTTQDEHLATKNETANSRMGLKYWESVTSDINGMLGGIPTVPGFGSVSRIDLQGSRTFLARLGVGIKNERKPVAKAVDVGAGIGRITEGLLLHVADSVDVVEPVAKFTDRLKTKKGVCDIFNVGLEDWKATEGAQYDLIWIQWCLGYLSDDEIVDCLKRCKTTLRDDSSLVVIKENLSSGNEKMIDDVDGSVTRRDEDFRKLFTLAGLNLVKTDVQRGFPEIPPKRLLPVRMYALKA</sequence>
<dbReference type="GO" id="GO:0005737">
    <property type="term" value="C:cytoplasm"/>
    <property type="evidence" value="ECO:0007669"/>
    <property type="project" value="TreeGrafter"/>
</dbReference>
<comment type="similarity">
    <text evidence="1">Belongs to the methyltransferase superfamily. NTM1 family.</text>
</comment>
<organism evidence="13 14">
    <name type="scientific">[Torrubiella] hemipterigena</name>
    <dbReference type="NCBI Taxonomy" id="1531966"/>
    <lineage>
        <taxon>Eukaryota</taxon>
        <taxon>Fungi</taxon>
        <taxon>Dikarya</taxon>
        <taxon>Ascomycota</taxon>
        <taxon>Pezizomycotina</taxon>
        <taxon>Sordariomycetes</taxon>
        <taxon>Hypocreomycetidae</taxon>
        <taxon>Hypocreales</taxon>
        <taxon>Clavicipitaceae</taxon>
        <taxon>Clavicipitaceae incertae sedis</taxon>
        <taxon>'Torrubiella' clade</taxon>
    </lineage>
</organism>
<protein>
    <recommendedName>
        <fullName evidence="6">Alpha N-terminal protein methyltransferase 1</fullName>
        <ecNumber evidence="5">2.1.1.244</ecNumber>
    </recommendedName>
    <alternativeName>
        <fullName evidence="7">X-Pro-Lys N-terminal protein methyltransferase 1</fullName>
    </alternativeName>
</protein>
<evidence type="ECO:0000256" key="9">
    <source>
        <dbReference type="ARBA" id="ARBA00047885"/>
    </source>
</evidence>
<dbReference type="PANTHER" id="PTHR12753">
    <property type="entry name" value="AD-003 - RELATED"/>
    <property type="match status" value="1"/>
</dbReference>
<dbReference type="HOGENOM" id="CLU_055356_2_1_1"/>
<dbReference type="GO" id="GO:0071885">
    <property type="term" value="F:N-terminal protein N-methyltransferase activity"/>
    <property type="evidence" value="ECO:0007669"/>
    <property type="project" value="UniProtKB-EC"/>
</dbReference>
<evidence type="ECO:0000256" key="6">
    <source>
        <dbReference type="ARBA" id="ARBA00039449"/>
    </source>
</evidence>
<dbReference type="PIRSF" id="PIRSF016958">
    <property type="entry name" value="DUF858_MeTrfase_lik"/>
    <property type="match status" value="1"/>
</dbReference>
<dbReference type="AlphaFoldDB" id="A0A0A1TG95"/>
<keyword evidence="2" id="KW-0489">Methyltransferase</keyword>
<gene>
    <name evidence="13" type="ORF">VHEMI04428</name>
</gene>
<keyword evidence="14" id="KW-1185">Reference proteome</keyword>
<dbReference type="STRING" id="1531966.A0A0A1TG95"/>
<dbReference type="EC" id="2.1.1.244" evidence="5"/>
<evidence type="ECO:0000256" key="3">
    <source>
        <dbReference type="ARBA" id="ARBA00022679"/>
    </source>
</evidence>
<dbReference type="GO" id="GO:0032259">
    <property type="term" value="P:methylation"/>
    <property type="evidence" value="ECO:0007669"/>
    <property type="project" value="UniProtKB-KW"/>
</dbReference>
<name>A0A0A1TG95_9HYPO</name>
<evidence type="ECO:0000256" key="4">
    <source>
        <dbReference type="ARBA" id="ARBA00022691"/>
    </source>
</evidence>
<dbReference type="Gene3D" id="3.40.50.150">
    <property type="entry name" value="Vaccinia Virus protein VP39"/>
    <property type="match status" value="1"/>
</dbReference>
<dbReference type="OrthoDB" id="1298661at2759"/>
<keyword evidence="3" id="KW-0808">Transferase</keyword>
<evidence type="ECO:0000256" key="12">
    <source>
        <dbReference type="SAM" id="MobiDB-lite"/>
    </source>
</evidence>
<proteinExistence type="inferred from homology"/>
<evidence type="ECO:0000256" key="1">
    <source>
        <dbReference type="ARBA" id="ARBA00009059"/>
    </source>
</evidence>
<evidence type="ECO:0000256" key="2">
    <source>
        <dbReference type="ARBA" id="ARBA00022603"/>
    </source>
</evidence>
<comment type="catalytic activity">
    <reaction evidence="10">
        <text>N-terminal L-alanyl-L-prolyl-L-lysyl-[protein] + 3 S-adenosyl-L-methionine = N-terminal N,N,N-trimethyl-L-alanyl-L-prolyl-L-lysyl-[protein] + 3 S-adenosyl-L-homocysteine + 3 H(+)</text>
        <dbReference type="Rhea" id="RHEA:54712"/>
        <dbReference type="Rhea" id="RHEA-COMP:13785"/>
        <dbReference type="Rhea" id="RHEA-COMP:13971"/>
        <dbReference type="ChEBI" id="CHEBI:15378"/>
        <dbReference type="ChEBI" id="CHEBI:57856"/>
        <dbReference type="ChEBI" id="CHEBI:59789"/>
        <dbReference type="ChEBI" id="CHEBI:138057"/>
        <dbReference type="ChEBI" id="CHEBI:138315"/>
        <dbReference type="EC" id="2.1.1.244"/>
    </reaction>
</comment>
<evidence type="ECO:0000256" key="11">
    <source>
        <dbReference type="PIRSR" id="PIRSR016958-1"/>
    </source>
</evidence>
<evidence type="ECO:0000256" key="5">
    <source>
        <dbReference type="ARBA" id="ARBA00039112"/>
    </source>
</evidence>
<accession>A0A0A1TG95</accession>
<dbReference type="InterPro" id="IPR008576">
    <property type="entry name" value="MeTrfase_NTM1"/>
</dbReference>
<evidence type="ECO:0000256" key="7">
    <source>
        <dbReference type="ARBA" id="ARBA00043129"/>
    </source>
</evidence>
<dbReference type="InterPro" id="IPR029063">
    <property type="entry name" value="SAM-dependent_MTases_sf"/>
</dbReference>
<evidence type="ECO:0000256" key="10">
    <source>
        <dbReference type="ARBA" id="ARBA00048167"/>
    </source>
</evidence>
<comment type="catalytic activity">
    <reaction evidence="9">
        <text>N-terminal L-prolyl-L-prolyl-L-lysyl-[protein] + 2 S-adenosyl-L-methionine = N-terminal N,N-dimethyl-L-prolyl-L-prolyl-L-lysyl-[protein] + 2 S-adenosyl-L-homocysteine + 2 H(+)</text>
        <dbReference type="Rhea" id="RHEA:54736"/>
        <dbReference type="Rhea" id="RHEA-COMP:13787"/>
        <dbReference type="Rhea" id="RHEA-COMP:13974"/>
        <dbReference type="ChEBI" id="CHEBI:15378"/>
        <dbReference type="ChEBI" id="CHEBI:57856"/>
        <dbReference type="ChEBI" id="CHEBI:59789"/>
        <dbReference type="ChEBI" id="CHEBI:138059"/>
        <dbReference type="ChEBI" id="CHEBI:138318"/>
        <dbReference type="EC" id="2.1.1.244"/>
    </reaction>
</comment>
<keyword evidence="4 11" id="KW-0949">S-adenosyl-L-methionine</keyword>
<dbReference type="Pfam" id="PF05891">
    <property type="entry name" value="Methyltransf_PK"/>
    <property type="match status" value="1"/>
</dbReference>
<dbReference type="SUPFAM" id="SSF53335">
    <property type="entry name" value="S-adenosyl-L-methionine-dependent methyltransferases"/>
    <property type="match status" value="1"/>
</dbReference>
<feature type="region of interest" description="Disordered" evidence="12">
    <location>
        <begin position="1"/>
        <end position="21"/>
    </location>
</feature>
<feature type="binding site" evidence="11">
    <location>
        <position position="89"/>
    </location>
    <ligand>
        <name>S-adenosyl-L-methionine</name>
        <dbReference type="ChEBI" id="CHEBI:59789"/>
    </ligand>
</feature>
<evidence type="ECO:0000313" key="14">
    <source>
        <dbReference type="Proteomes" id="UP000039046"/>
    </source>
</evidence>
<evidence type="ECO:0000256" key="8">
    <source>
        <dbReference type="ARBA" id="ARBA00047306"/>
    </source>
</evidence>
<dbReference type="CDD" id="cd02440">
    <property type="entry name" value="AdoMet_MTases"/>
    <property type="match status" value="1"/>
</dbReference>
<dbReference type="Proteomes" id="UP000039046">
    <property type="component" value="Unassembled WGS sequence"/>
</dbReference>
<reference evidence="13 14" key="1">
    <citation type="journal article" date="2015" name="Genome Announc.">
        <title>Draft Genome Sequence and Gene Annotation of the Entomopathogenic Fungus Verticillium hemipterigenum.</title>
        <authorList>
            <person name="Horn F."/>
            <person name="Habel A."/>
            <person name="Scharf D.H."/>
            <person name="Dworschak J."/>
            <person name="Brakhage A.A."/>
            <person name="Guthke R."/>
            <person name="Hertweck C."/>
            <person name="Linde J."/>
        </authorList>
    </citation>
    <scope>NUCLEOTIDE SEQUENCE [LARGE SCALE GENOMIC DNA]</scope>
</reference>
<feature type="binding site" evidence="11">
    <location>
        <position position="151"/>
    </location>
    <ligand>
        <name>S-adenosyl-L-methionine</name>
        <dbReference type="ChEBI" id="CHEBI:59789"/>
    </ligand>
</feature>
<evidence type="ECO:0000313" key="13">
    <source>
        <dbReference type="EMBL" id="CEJ87478.1"/>
    </source>
</evidence>
<dbReference type="EMBL" id="CDHN01000002">
    <property type="protein sequence ID" value="CEJ87478.1"/>
    <property type="molecule type" value="Genomic_DNA"/>
</dbReference>
<dbReference type="PANTHER" id="PTHR12753:SF0">
    <property type="entry name" value="ALPHA N-TERMINAL PROTEIN METHYLTRANSFERASE 1"/>
    <property type="match status" value="1"/>
</dbReference>
<feature type="binding site" evidence="11">
    <location>
        <position position="94"/>
    </location>
    <ligand>
        <name>S-adenosyl-L-methionine</name>
        <dbReference type="ChEBI" id="CHEBI:59789"/>
    </ligand>
</feature>
<comment type="catalytic activity">
    <reaction evidence="8">
        <text>N-terminal L-seryl-L-prolyl-L-lysyl-[protein] + 3 S-adenosyl-L-methionine = N-terminal N,N,N-trimethyl-L-seryl-L-prolyl-L-lysyl-[protein] + 3 S-adenosyl-L-homocysteine + 3 H(+)</text>
        <dbReference type="Rhea" id="RHEA:54724"/>
        <dbReference type="Rhea" id="RHEA-COMP:13789"/>
        <dbReference type="Rhea" id="RHEA-COMP:13973"/>
        <dbReference type="ChEBI" id="CHEBI:15378"/>
        <dbReference type="ChEBI" id="CHEBI:57856"/>
        <dbReference type="ChEBI" id="CHEBI:59789"/>
        <dbReference type="ChEBI" id="CHEBI:138061"/>
        <dbReference type="ChEBI" id="CHEBI:138317"/>
        <dbReference type="EC" id="2.1.1.244"/>
    </reaction>
</comment>